<dbReference type="Pfam" id="PF00535">
    <property type="entry name" value="Glycos_transf_2"/>
    <property type="match status" value="1"/>
</dbReference>
<organism evidence="3 4">
    <name type="scientific">Micavibrio aeruginosavorus</name>
    <dbReference type="NCBI Taxonomy" id="349221"/>
    <lineage>
        <taxon>Bacteria</taxon>
        <taxon>Pseudomonadati</taxon>
        <taxon>Bdellovibrionota</taxon>
        <taxon>Bdellovibrionia</taxon>
        <taxon>Bdellovibrionales</taxon>
        <taxon>Pseudobdellovibrionaceae</taxon>
        <taxon>Micavibrio</taxon>
    </lineage>
</organism>
<accession>A0A2W5HJI9</accession>
<dbReference type="SUPFAM" id="SSF53448">
    <property type="entry name" value="Nucleotide-diphospho-sugar transferases"/>
    <property type="match status" value="1"/>
</dbReference>
<dbReference type="AlphaFoldDB" id="A0A2W5HJI9"/>
<dbReference type="GO" id="GO:0016740">
    <property type="term" value="F:transferase activity"/>
    <property type="evidence" value="ECO:0007669"/>
    <property type="project" value="UniProtKB-KW"/>
</dbReference>
<name>A0A2W5HJI9_9BACT</name>
<dbReference type="InterPro" id="IPR001173">
    <property type="entry name" value="Glyco_trans_2-like"/>
</dbReference>
<comment type="similarity">
    <text evidence="1">Belongs to the glycosyltransferase 2 family. WaaE/KdtX subfamily.</text>
</comment>
<evidence type="ECO:0000259" key="2">
    <source>
        <dbReference type="Pfam" id="PF00535"/>
    </source>
</evidence>
<evidence type="ECO:0000313" key="3">
    <source>
        <dbReference type="EMBL" id="PZP53939.1"/>
    </source>
</evidence>
<sequence length="136" mass="15734">MKIPVSVIIVTKNEEKKIGKCLDALKAFSQIIIVDSQSQDKTAEIAARDNVELVSFIWNRQYPKKRQWCLDNLNLNHDWILFVDADEIMTEELVAELADLFSDVPEACGYFIKSRYMMNGKILQHGKKKKKLVLFD</sequence>
<keyword evidence="3" id="KW-0808">Transferase</keyword>
<feature type="non-terminal residue" evidence="3">
    <location>
        <position position="136"/>
    </location>
</feature>
<dbReference type="PANTHER" id="PTHR43630:SF2">
    <property type="entry name" value="GLYCOSYLTRANSFERASE"/>
    <property type="match status" value="1"/>
</dbReference>
<dbReference type="PANTHER" id="PTHR43630">
    <property type="entry name" value="POLY-BETA-1,6-N-ACETYL-D-GLUCOSAMINE SYNTHASE"/>
    <property type="match status" value="1"/>
</dbReference>
<gene>
    <name evidence="3" type="ORF">DI586_10465</name>
</gene>
<dbReference type="EMBL" id="QFOT01000158">
    <property type="protein sequence ID" value="PZP53939.1"/>
    <property type="molecule type" value="Genomic_DNA"/>
</dbReference>
<reference evidence="3 4" key="1">
    <citation type="submission" date="2017-08" db="EMBL/GenBank/DDBJ databases">
        <title>Infants hospitalized years apart are colonized by the same room-sourced microbial strains.</title>
        <authorList>
            <person name="Brooks B."/>
            <person name="Olm M.R."/>
            <person name="Firek B.A."/>
            <person name="Baker R."/>
            <person name="Thomas B.C."/>
            <person name="Morowitz M.J."/>
            <person name="Banfield J.F."/>
        </authorList>
    </citation>
    <scope>NUCLEOTIDE SEQUENCE [LARGE SCALE GENOMIC DNA]</scope>
    <source>
        <strain evidence="3">S2_006_000_R2_64</strain>
    </source>
</reference>
<feature type="domain" description="Glycosyltransferase 2-like" evidence="2">
    <location>
        <begin position="6"/>
        <end position="117"/>
    </location>
</feature>
<protein>
    <submittedName>
        <fullName evidence="3">Glycosyltransferase family 2 protein</fullName>
    </submittedName>
</protein>
<evidence type="ECO:0000313" key="4">
    <source>
        <dbReference type="Proteomes" id="UP000249739"/>
    </source>
</evidence>
<dbReference type="Proteomes" id="UP000249739">
    <property type="component" value="Unassembled WGS sequence"/>
</dbReference>
<proteinExistence type="inferred from homology"/>
<dbReference type="InterPro" id="IPR029044">
    <property type="entry name" value="Nucleotide-diphossugar_trans"/>
</dbReference>
<evidence type="ECO:0000256" key="1">
    <source>
        <dbReference type="ARBA" id="ARBA00038494"/>
    </source>
</evidence>
<dbReference type="Gene3D" id="3.90.550.10">
    <property type="entry name" value="Spore Coat Polysaccharide Biosynthesis Protein SpsA, Chain A"/>
    <property type="match status" value="1"/>
</dbReference>
<comment type="caution">
    <text evidence="3">The sequence shown here is derived from an EMBL/GenBank/DDBJ whole genome shotgun (WGS) entry which is preliminary data.</text>
</comment>